<organism evidence="1 2">
    <name type="scientific">Operophtera brumata</name>
    <name type="common">Winter moth</name>
    <name type="synonym">Phalaena brumata</name>
    <dbReference type="NCBI Taxonomy" id="104452"/>
    <lineage>
        <taxon>Eukaryota</taxon>
        <taxon>Metazoa</taxon>
        <taxon>Ecdysozoa</taxon>
        <taxon>Arthropoda</taxon>
        <taxon>Hexapoda</taxon>
        <taxon>Insecta</taxon>
        <taxon>Pterygota</taxon>
        <taxon>Neoptera</taxon>
        <taxon>Endopterygota</taxon>
        <taxon>Lepidoptera</taxon>
        <taxon>Glossata</taxon>
        <taxon>Ditrysia</taxon>
        <taxon>Geometroidea</taxon>
        <taxon>Geometridae</taxon>
        <taxon>Larentiinae</taxon>
        <taxon>Operophtera</taxon>
    </lineage>
</organism>
<accession>A0A0L7LQ56</accession>
<comment type="caution">
    <text evidence="1">The sequence shown here is derived from an EMBL/GenBank/DDBJ whole genome shotgun (WGS) entry which is preliminary data.</text>
</comment>
<reference evidence="1 2" key="1">
    <citation type="journal article" date="2015" name="Genome Biol. Evol.">
        <title>The genome of winter moth (Operophtera brumata) provides a genomic perspective on sexual dimorphism and phenology.</title>
        <authorList>
            <person name="Derks M.F."/>
            <person name="Smit S."/>
            <person name="Salis L."/>
            <person name="Schijlen E."/>
            <person name="Bossers A."/>
            <person name="Mateman C."/>
            <person name="Pijl A.S."/>
            <person name="de Ridder D."/>
            <person name="Groenen M.A."/>
            <person name="Visser M.E."/>
            <person name="Megens H.J."/>
        </authorList>
    </citation>
    <scope>NUCLEOTIDE SEQUENCE [LARGE SCALE GENOMIC DNA]</scope>
    <source>
        <strain evidence="1">WM2013NL</strain>
        <tissue evidence="1">Head and thorax</tissue>
    </source>
</reference>
<dbReference type="AlphaFoldDB" id="A0A0L7LQ56"/>
<sequence>MKLRLRPLHKPYCVPRVVVSNAMSNDSSDEINARDRDSPPSSKMVVAVTKGIKGANLKVVTGYKIPFKAKPPLVLPLLTSTRFQRPHLVKWTRYIDKMVVEHVLDFAPETFLTPKSDGSMHPIINLKRLNHLVWYKGQKKKKKKRRKFRDCKRHFTMLKRKQASLREVQSIIGSLNFARLLVPQGRLKFRCLLAHCNSLLQNYPERPYPLPFQSIGELKWWMLN</sequence>
<dbReference type="Proteomes" id="UP000037510">
    <property type="component" value="Unassembled WGS sequence"/>
</dbReference>
<name>A0A0L7LQ56_OPEBR</name>
<proteinExistence type="predicted"/>
<evidence type="ECO:0000313" key="2">
    <source>
        <dbReference type="Proteomes" id="UP000037510"/>
    </source>
</evidence>
<dbReference type="EMBL" id="JTDY01000362">
    <property type="protein sequence ID" value="KOB77534.1"/>
    <property type="molecule type" value="Genomic_DNA"/>
</dbReference>
<protein>
    <submittedName>
        <fullName evidence="1">Putative transposon Ty3-I Gag-Pol polyprotein</fullName>
    </submittedName>
</protein>
<gene>
    <name evidence="1" type="ORF">OBRU01_03893</name>
</gene>
<evidence type="ECO:0000313" key="1">
    <source>
        <dbReference type="EMBL" id="KOB77534.1"/>
    </source>
</evidence>
<keyword evidence="2" id="KW-1185">Reference proteome</keyword>